<dbReference type="InterPro" id="IPR004089">
    <property type="entry name" value="MCPsignal_dom"/>
</dbReference>
<dbReference type="GO" id="GO:0016020">
    <property type="term" value="C:membrane"/>
    <property type="evidence" value="ECO:0007669"/>
    <property type="project" value="InterPro"/>
</dbReference>
<feature type="domain" description="HAMP" evidence="5">
    <location>
        <begin position="3"/>
        <end position="56"/>
    </location>
</feature>
<dbReference type="InterPro" id="IPR003660">
    <property type="entry name" value="HAMP_dom"/>
</dbReference>
<evidence type="ECO:0008006" key="8">
    <source>
        <dbReference type="Google" id="ProtNLM"/>
    </source>
</evidence>
<evidence type="ECO:0000256" key="3">
    <source>
        <dbReference type="PROSITE-ProRule" id="PRU00284"/>
    </source>
</evidence>
<evidence type="ECO:0000256" key="1">
    <source>
        <dbReference type="ARBA" id="ARBA00023224"/>
    </source>
</evidence>
<dbReference type="SUPFAM" id="SSF103190">
    <property type="entry name" value="Sensory domain-like"/>
    <property type="match status" value="1"/>
</dbReference>
<dbReference type="PROSITE" id="PS50885">
    <property type="entry name" value="HAMP"/>
    <property type="match status" value="1"/>
</dbReference>
<keyword evidence="1 3" id="KW-0807">Transducer</keyword>
<dbReference type="PROSITE" id="PS50111">
    <property type="entry name" value="CHEMOTAXIS_TRANSDUC_2"/>
    <property type="match status" value="1"/>
</dbReference>
<dbReference type="GO" id="GO:0004888">
    <property type="term" value="F:transmembrane signaling receptor activity"/>
    <property type="evidence" value="ECO:0007669"/>
    <property type="project" value="InterPro"/>
</dbReference>
<evidence type="ECO:0000313" key="6">
    <source>
        <dbReference type="EMBL" id="OEH86279.1"/>
    </source>
</evidence>
<evidence type="ECO:0000313" key="7">
    <source>
        <dbReference type="Proteomes" id="UP000095255"/>
    </source>
</evidence>
<dbReference type="Proteomes" id="UP000095255">
    <property type="component" value="Unassembled WGS sequence"/>
</dbReference>
<dbReference type="STRING" id="1390249.BHU72_13715"/>
<comment type="similarity">
    <text evidence="2">Belongs to the methyl-accepting chemotaxis (MCP) protein family.</text>
</comment>
<sequence>MFWSNRTALKKLTNIVSKYASGKLSEKIKLEEYPSEYQELANYIDQLADTIREFTKATQVSSSKVVAAVNQVNQAIGSTNEIALDIHRDIDHTKQMTNNIVDAVQQANEQIEEVKSAAEMITSIAGGIYQDSINTNDIAKKGSLAVTEANHSMIEIAQASEEIAEKIQALTHITKEIDNFLAAIQGVSVQTNLLALNASIEAARAGEHGRGFAVVAQEIQKLSNDSSTAAGSANRLLVQINSGVNDAARAVEKGAGAVEKGISATNAAEANLRLILEASATMEGKLGKASDARKAQLDANLKVSNFLNEMVDICREADKHVLGITEALQLQEEHLQETQNMGELLENVADTLVKNTNKISLVNLSEADRIALDQKIKHLQKIFEQEIANPEILTMNKSSHQMILERLMRQHKELEAAWTNNLKGEFIISLPPAGIANASDRDWFKEAAKGSFYISPIYVSAISQQLCITISMPIQAPDKKIIGILGIDLTVGF</sequence>
<evidence type="ECO:0000259" key="4">
    <source>
        <dbReference type="PROSITE" id="PS50111"/>
    </source>
</evidence>
<name>A0A1E5L8F9_9FIRM</name>
<comment type="caution">
    <text evidence="6">The sequence shown here is derived from an EMBL/GenBank/DDBJ whole genome shotgun (WGS) entry which is preliminary data.</text>
</comment>
<dbReference type="SMART" id="SM00283">
    <property type="entry name" value="MA"/>
    <property type="match status" value="1"/>
</dbReference>
<dbReference type="AlphaFoldDB" id="A0A1E5L8F9"/>
<dbReference type="RefSeq" id="WP_069701258.1">
    <property type="nucleotide sequence ID" value="NZ_MJAT01000005.1"/>
</dbReference>
<dbReference type="InterPro" id="IPR004090">
    <property type="entry name" value="Chemotax_Me-accpt_rcpt"/>
</dbReference>
<dbReference type="Gene3D" id="1.10.287.950">
    <property type="entry name" value="Methyl-accepting chemotaxis protein"/>
    <property type="match status" value="1"/>
</dbReference>
<reference evidence="6 7" key="1">
    <citation type="submission" date="2016-09" db="EMBL/GenBank/DDBJ databases">
        <title>Desulfuribacillus arsenicus sp. nov., an obligately anaerobic, dissimilatory arsenic- and antimonate-reducing bacterium isolated from anoxic sediments.</title>
        <authorList>
            <person name="Abin C.A."/>
            <person name="Hollibaugh J.T."/>
        </authorList>
    </citation>
    <scope>NUCLEOTIDE SEQUENCE [LARGE SCALE GENOMIC DNA]</scope>
    <source>
        <strain evidence="6 7">MLFW-2</strain>
    </source>
</reference>
<accession>A0A1E5L8F9</accession>
<gene>
    <name evidence="6" type="ORF">BHU72_13715</name>
</gene>
<dbReference type="CDD" id="cd18773">
    <property type="entry name" value="PDC1_HK_sensor"/>
    <property type="match status" value="1"/>
</dbReference>
<evidence type="ECO:0000256" key="2">
    <source>
        <dbReference type="ARBA" id="ARBA00029447"/>
    </source>
</evidence>
<proteinExistence type="inferred from homology"/>
<dbReference type="SUPFAM" id="SSF58104">
    <property type="entry name" value="Methyl-accepting chemotaxis protein (MCP) signaling domain"/>
    <property type="match status" value="1"/>
</dbReference>
<feature type="domain" description="Methyl-accepting transducer" evidence="4">
    <location>
        <begin position="75"/>
        <end position="311"/>
    </location>
</feature>
<protein>
    <recommendedName>
        <fullName evidence="8">Methyl-accepting transducer domain-containing protein</fullName>
    </recommendedName>
</protein>
<dbReference type="EMBL" id="MJAT01000005">
    <property type="protein sequence ID" value="OEH86279.1"/>
    <property type="molecule type" value="Genomic_DNA"/>
</dbReference>
<keyword evidence="7" id="KW-1185">Reference proteome</keyword>
<dbReference type="PRINTS" id="PR00260">
    <property type="entry name" value="CHEMTRNSDUCR"/>
</dbReference>
<dbReference type="PANTHER" id="PTHR32089">
    <property type="entry name" value="METHYL-ACCEPTING CHEMOTAXIS PROTEIN MCPB"/>
    <property type="match status" value="1"/>
</dbReference>
<dbReference type="GO" id="GO:0007165">
    <property type="term" value="P:signal transduction"/>
    <property type="evidence" value="ECO:0007669"/>
    <property type="project" value="UniProtKB-KW"/>
</dbReference>
<dbReference type="InterPro" id="IPR029151">
    <property type="entry name" value="Sensor-like_sf"/>
</dbReference>
<dbReference type="GO" id="GO:0006935">
    <property type="term" value="P:chemotaxis"/>
    <property type="evidence" value="ECO:0007669"/>
    <property type="project" value="InterPro"/>
</dbReference>
<dbReference type="Pfam" id="PF00015">
    <property type="entry name" value="MCPsignal"/>
    <property type="match status" value="1"/>
</dbReference>
<organism evidence="6 7">
    <name type="scientific">Desulfuribacillus stibiiarsenatis</name>
    <dbReference type="NCBI Taxonomy" id="1390249"/>
    <lineage>
        <taxon>Bacteria</taxon>
        <taxon>Bacillati</taxon>
        <taxon>Bacillota</taxon>
        <taxon>Desulfuribacillia</taxon>
        <taxon>Desulfuribacillales</taxon>
        <taxon>Desulfuribacillaceae</taxon>
        <taxon>Desulfuribacillus</taxon>
    </lineage>
</organism>
<dbReference type="PANTHER" id="PTHR32089:SF112">
    <property type="entry name" value="LYSOZYME-LIKE PROTEIN-RELATED"/>
    <property type="match status" value="1"/>
</dbReference>
<dbReference type="Gene3D" id="3.30.450.20">
    <property type="entry name" value="PAS domain"/>
    <property type="match status" value="1"/>
</dbReference>
<evidence type="ECO:0000259" key="5">
    <source>
        <dbReference type="PROSITE" id="PS50885"/>
    </source>
</evidence>